<dbReference type="Proteomes" id="UP001519460">
    <property type="component" value="Unassembled WGS sequence"/>
</dbReference>
<feature type="transmembrane region" description="Helical" evidence="10">
    <location>
        <begin position="162"/>
        <end position="182"/>
    </location>
</feature>
<keyword evidence="4 10" id="KW-1133">Transmembrane helix</keyword>
<keyword evidence="6 10" id="KW-0472">Membrane</keyword>
<feature type="transmembrane region" description="Helical" evidence="10">
    <location>
        <begin position="85"/>
        <end position="104"/>
    </location>
</feature>
<keyword evidence="3 9" id="KW-0812">Transmembrane</keyword>
<accession>A0ABD0L1D1</accession>
<evidence type="ECO:0000256" key="2">
    <source>
        <dbReference type="ARBA" id="ARBA00010663"/>
    </source>
</evidence>
<evidence type="ECO:0000256" key="9">
    <source>
        <dbReference type="RuleBase" id="RU000688"/>
    </source>
</evidence>
<dbReference type="EMBL" id="JACVVK020000095">
    <property type="protein sequence ID" value="KAK7493200.1"/>
    <property type="molecule type" value="Genomic_DNA"/>
</dbReference>
<comment type="subcellular location">
    <subcellularLocation>
        <location evidence="1">Membrane</location>
        <topology evidence="1">Multi-pass membrane protein</topology>
    </subcellularLocation>
</comment>
<evidence type="ECO:0000259" key="11">
    <source>
        <dbReference type="PROSITE" id="PS50262"/>
    </source>
</evidence>
<reference evidence="12 13" key="1">
    <citation type="journal article" date="2023" name="Sci. Data">
        <title>Genome assembly of the Korean intertidal mud-creeper Batillaria attramentaria.</title>
        <authorList>
            <person name="Patra A.K."/>
            <person name="Ho P.T."/>
            <person name="Jun S."/>
            <person name="Lee S.J."/>
            <person name="Kim Y."/>
            <person name="Won Y.J."/>
        </authorList>
    </citation>
    <scope>NUCLEOTIDE SEQUENCE [LARGE SCALE GENOMIC DNA]</scope>
    <source>
        <strain evidence="12">Wonlab-2016</strain>
    </source>
</reference>
<protein>
    <recommendedName>
        <fullName evidence="11">G-protein coupled receptors family 1 profile domain-containing protein</fullName>
    </recommendedName>
</protein>
<evidence type="ECO:0000313" key="13">
    <source>
        <dbReference type="Proteomes" id="UP001519460"/>
    </source>
</evidence>
<keyword evidence="5 9" id="KW-0297">G-protein coupled receptor</keyword>
<sequence length="342" mass="37222">MSGYVFPLRASTESDGEAMVRATCPVDEDNTTVFTFFSEFNTQWQGQAAVESVILVGILLAAVTGNVTILLAIFRNPQLRTNTNLVIASLAVSDLLLAAGIPFILVTRVTRHWVFGQVTCKGVVYVQFMCGMCSILNLAFISVERYMHVKPSPSGLVSRRTVLVILALSWLLSVAFPVPVALAQRERTIYCDGTKYVFCGVSWPGGFRTDVYLASIVVIFFMAPLIAMCVCYTKLFLLVRRSSLASGSGTSGRTSRIQLRLIKMSAAIVAAFLLMLLPFFVLSFLGVEGASITSSEFTATLILALANTAANPLIYGYFNTGIRHEVKAMCTCSARDTHEGQV</sequence>
<comment type="similarity">
    <text evidence="2 9">Belongs to the G-protein coupled receptor 1 family.</text>
</comment>
<dbReference type="PANTHER" id="PTHR24243:SF208">
    <property type="entry name" value="PYROKININ-1 RECEPTOR"/>
    <property type="match status" value="1"/>
</dbReference>
<evidence type="ECO:0000256" key="4">
    <source>
        <dbReference type="ARBA" id="ARBA00022989"/>
    </source>
</evidence>
<evidence type="ECO:0000256" key="7">
    <source>
        <dbReference type="ARBA" id="ARBA00023170"/>
    </source>
</evidence>
<evidence type="ECO:0000256" key="5">
    <source>
        <dbReference type="ARBA" id="ARBA00023040"/>
    </source>
</evidence>
<dbReference type="PRINTS" id="PR00237">
    <property type="entry name" value="GPCRRHODOPSN"/>
</dbReference>
<evidence type="ECO:0000256" key="3">
    <source>
        <dbReference type="ARBA" id="ARBA00022692"/>
    </source>
</evidence>
<name>A0ABD0L1D1_9CAEN</name>
<evidence type="ECO:0000313" key="12">
    <source>
        <dbReference type="EMBL" id="KAK7493200.1"/>
    </source>
</evidence>
<feature type="transmembrane region" description="Helical" evidence="10">
    <location>
        <begin position="124"/>
        <end position="141"/>
    </location>
</feature>
<organism evidence="12 13">
    <name type="scientific">Batillaria attramentaria</name>
    <dbReference type="NCBI Taxonomy" id="370345"/>
    <lineage>
        <taxon>Eukaryota</taxon>
        <taxon>Metazoa</taxon>
        <taxon>Spiralia</taxon>
        <taxon>Lophotrochozoa</taxon>
        <taxon>Mollusca</taxon>
        <taxon>Gastropoda</taxon>
        <taxon>Caenogastropoda</taxon>
        <taxon>Sorbeoconcha</taxon>
        <taxon>Cerithioidea</taxon>
        <taxon>Batillariidae</taxon>
        <taxon>Batillaria</taxon>
    </lineage>
</organism>
<feature type="domain" description="G-protein coupled receptors family 1 profile" evidence="11">
    <location>
        <begin position="65"/>
        <end position="315"/>
    </location>
</feature>
<feature type="transmembrane region" description="Helical" evidence="10">
    <location>
        <begin position="297"/>
        <end position="318"/>
    </location>
</feature>
<keyword evidence="8 9" id="KW-0807">Transducer</keyword>
<dbReference type="InterPro" id="IPR000611">
    <property type="entry name" value="NPY_rcpt"/>
</dbReference>
<dbReference type="AlphaFoldDB" id="A0ABD0L1D1"/>
<feature type="transmembrane region" description="Helical" evidence="10">
    <location>
        <begin position="211"/>
        <end position="239"/>
    </location>
</feature>
<keyword evidence="13" id="KW-1185">Reference proteome</keyword>
<dbReference type="GO" id="GO:0016020">
    <property type="term" value="C:membrane"/>
    <property type="evidence" value="ECO:0007669"/>
    <property type="project" value="UniProtKB-SubCell"/>
</dbReference>
<dbReference type="InterPro" id="IPR017452">
    <property type="entry name" value="GPCR_Rhodpsn_7TM"/>
</dbReference>
<comment type="caution">
    <text evidence="12">The sequence shown here is derived from an EMBL/GenBank/DDBJ whole genome shotgun (WGS) entry which is preliminary data.</text>
</comment>
<dbReference type="SUPFAM" id="SSF81321">
    <property type="entry name" value="Family A G protein-coupled receptor-like"/>
    <property type="match status" value="1"/>
</dbReference>
<dbReference type="Gene3D" id="1.20.1070.10">
    <property type="entry name" value="Rhodopsin 7-helix transmembrane proteins"/>
    <property type="match status" value="1"/>
</dbReference>
<evidence type="ECO:0000256" key="6">
    <source>
        <dbReference type="ARBA" id="ARBA00023136"/>
    </source>
</evidence>
<evidence type="ECO:0000256" key="10">
    <source>
        <dbReference type="SAM" id="Phobius"/>
    </source>
</evidence>
<dbReference type="CDD" id="cd00637">
    <property type="entry name" value="7tm_classA_rhodopsin-like"/>
    <property type="match status" value="1"/>
</dbReference>
<dbReference type="Pfam" id="PF00001">
    <property type="entry name" value="7tm_1"/>
    <property type="match status" value="1"/>
</dbReference>
<dbReference type="GO" id="GO:0004930">
    <property type="term" value="F:G protein-coupled receptor activity"/>
    <property type="evidence" value="ECO:0007669"/>
    <property type="project" value="UniProtKB-KW"/>
</dbReference>
<dbReference type="PROSITE" id="PS50262">
    <property type="entry name" value="G_PROTEIN_RECEP_F1_2"/>
    <property type="match status" value="1"/>
</dbReference>
<feature type="transmembrane region" description="Helical" evidence="10">
    <location>
        <begin position="260"/>
        <end position="285"/>
    </location>
</feature>
<gene>
    <name evidence="12" type="ORF">BaRGS_00015537</name>
</gene>
<dbReference type="PANTHER" id="PTHR24243">
    <property type="entry name" value="G-PROTEIN COUPLED RECEPTOR"/>
    <property type="match status" value="1"/>
</dbReference>
<evidence type="ECO:0000256" key="1">
    <source>
        <dbReference type="ARBA" id="ARBA00004141"/>
    </source>
</evidence>
<proteinExistence type="inferred from homology"/>
<dbReference type="PRINTS" id="PR01012">
    <property type="entry name" value="NRPEPTIDEYR"/>
</dbReference>
<dbReference type="PROSITE" id="PS00237">
    <property type="entry name" value="G_PROTEIN_RECEP_F1_1"/>
    <property type="match status" value="1"/>
</dbReference>
<dbReference type="InterPro" id="IPR000276">
    <property type="entry name" value="GPCR_Rhodpsn"/>
</dbReference>
<keyword evidence="7 9" id="KW-0675">Receptor</keyword>
<feature type="transmembrane region" description="Helical" evidence="10">
    <location>
        <begin position="53"/>
        <end position="73"/>
    </location>
</feature>
<dbReference type="SMART" id="SM01381">
    <property type="entry name" value="7TM_GPCR_Srsx"/>
    <property type="match status" value="1"/>
</dbReference>
<evidence type="ECO:0000256" key="8">
    <source>
        <dbReference type="ARBA" id="ARBA00023224"/>
    </source>
</evidence>